<dbReference type="Gene3D" id="3.40.630.190">
    <property type="entry name" value="LCP protein"/>
    <property type="match status" value="1"/>
</dbReference>
<dbReference type="AlphaFoldDB" id="A0A0G0TVV5"/>
<feature type="transmembrane region" description="Helical" evidence="2">
    <location>
        <begin position="12"/>
        <end position="35"/>
    </location>
</feature>
<dbReference type="InterPro" id="IPR004474">
    <property type="entry name" value="LytR_CpsA_psr"/>
</dbReference>
<evidence type="ECO:0000259" key="3">
    <source>
        <dbReference type="Pfam" id="PF03816"/>
    </source>
</evidence>
<comment type="similarity">
    <text evidence="1">Belongs to the LytR/CpsA/Psr (LCP) family.</text>
</comment>
<evidence type="ECO:0000256" key="1">
    <source>
        <dbReference type="ARBA" id="ARBA00006068"/>
    </source>
</evidence>
<keyword evidence="2" id="KW-0472">Membrane</keyword>
<evidence type="ECO:0000313" key="4">
    <source>
        <dbReference type="EMBL" id="KKR42062.1"/>
    </source>
</evidence>
<comment type="caution">
    <text evidence="4">The sequence shown here is derived from an EMBL/GenBank/DDBJ whole genome shotgun (WGS) entry which is preliminary data.</text>
</comment>
<dbReference type="InterPro" id="IPR050922">
    <property type="entry name" value="LytR/CpsA/Psr_CW_biosynth"/>
</dbReference>
<dbReference type="EMBL" id="LBYB01000004">
    <property type="protein sequence ID" value="KKR42062.1"/>
    <property type="molecule type" value="Genomic_DNA"/>
</dbReference>
<keyword evidence="2" id="KW-1133">Transmembrane helix</keyword>
<gene>
    <name evidence="4" type="ORF">UT77_C0004G0046</name>
</gene>
<evidence type="ECO:0000313" key="5">
    <source>
        <dbReference type="Proteomes" id="UP000034881"/>
    </source>
</evidence>
<proteinExistence type="inferred from homology"/>
<organism evidence="4 5">
    <name type="scientific">Candidatus Daviesbacteria bacterium GW2011_GWC2_40_12</name>
    <dbReference type="NCBI Taxonomy" id="1618431"/>
    <lineage>
        <taxon>Bacteria</taxon>
        <taxon>Candidatus Daviesiibacteriota</taxon>
    </lineage>
</organism>
<reference evidence="4 5" key="1">
    <citation type="journal article" date="2015" name="Nature">
        <title>rRNA introns, odd ribosomes, and small enigmatic genomes across a large radiation of phyla.</title>
        <authorList>
            <person name="Brown C.T."/>
            <person name="Hug L.A."/>
            <person name="Thomas B.C."/>
            <person name="Sharon I."/>
            <person name="Castelle C.J."/>
            <person name="Singh A."/>
            <person name="Wilkins M.J."/>
            <person name="Williams K.H."/>
            <person name="Banfield J.F."/>
        </authorList>
    </citation>
    <scope>NUCLEOTIDE SEQUENCE [LARGE SCALE GENOMIC DNA]</scope>
</reference>
<keyword evidence="2" id="KW-0812">Transmembrane</keyword>
<dbReference type="Pfam" id="PF03816">
    <property type="entry name" value="LytR_cpsA_psr"/>
    <property type="match status" value="1"/>
</dbReference>
<dbReference type="PANTHER" id="PTHR33392:SF6">
    <property type="entry name" value="POLYISOPRENYL-TEICHOIC ACID--PEPTIDOGLYCAN TEICHOIC ACID TRANSFERASE TAGU"/>
    <property type="match status" value="1"/>
</dbReference>
<dbReference type="PANTHER" id="PTHR33392">
    <property type="entry name" value="POLYISOPRENYL-TEICHOIC ACID--PEPTIDOGLYCAN TEICHOIC ACID TRANSFERASE TAGU"/>
    <property type="match status" value="1"/>
</dbReference>
<name>A0A0G0TVV5_9BACT</name>
<feature type="domain" description="Cell envelope-related transcriptional attenuator" evidence="3">
    <location>
        <begin position="69"/>
        <end position="279"/>
    </location>
</feature>
<protein>
    <submittedName>
        <fullName evidence="4">Cell envelope-related transcriptional attenuator</fullName>
    </submittedName>
</protein>
<sequence length="392" mass="43000">MKNTTRKLIPLLVIIGILISIAFFLTTLSGTSSYVSHIISGTSLKSGEGRINILLLGIAGGSHGGASLTDTIMVASYNLKTSQIDLISLPRDLWLPSLQSKANAVYQKGLVQGNGLGLSKVVIGNILGIPIHYALLVDFRGFVAAIDALGGIDVQVEKSFDDYQYPIEGKENDMCGLEEKEMDFNENDAKNLNIEPGKRLVLILQDGKIATDAAQEDRGVKYFNCRYEHIKFEKGQMHMSGAVALSFVRSRHGTNGEGSDFARSKRQQKVIEAVKSKILSLETLTSPQKVGDLISVLGKSIDTDVKVKDTLESYKLLRKIEQVHTFVLDDSLRSGLPDGRKTLFVNPPRSSYGGAYVLVSQDDDFSIVQEYVRKILRGEITEYEATSAARPR</sequence>
<dbReference type="Proteomes" id="UP000034881">
    <property type="component" value="Unassembled WGS sequence"/>
</dbReference>
<evidence type="ECO:0000256" key="2">
    <source>
        <dbReference type="SAM" id="Phobius"/>
    </source>
</evidence>
<accession>A0A0G0TVV5</accession>